<proteinExistence type="inferred from homology"/>
<accession>Q135D7</accession>
<organism evidence="9 10">
    <name type="scientific">Rhodopseudomonas palustris (strain BisB5)</name>
    <dbReference type="NCBI Taxonomy" id="316057"/>
    <lineage>
        <taxon>Bacteria</taxon>
        <taxon>Pseudomonadati</taxon>
        <taxon>Pseudomonadota</taxon>
        <taxon>Alphaproteobacteria</taxon>
        <taxon>Hyphomicrobiales</taxon>
        <taxon>Nitrobacteraceae</taxon>
        <taxon>Rhodopseudomonas</taxon>
    </lineage>
</organism>
<evidence type="ECO:0000256" key="5">
    <source>
        <dbReference type="ARBA" id="ARBA00022801"/>
    </source>
</evidence>
<evidence type="ECO:0000259" key="8">
    <source>
        <dbReference type="PROSITE" id="PS51677"/>
    </source>
</evidence>
<dbReference type="GO" id="GO:0005975">
    <property type="term" value="P:carbohydrate metabolic process"/>
    <property type="evidence" value="ECO:0007669"/>
    <property type="project" value="InterPro"/>
</dbReference>
<evidence type="ECO:0000256" key="4">
    <source>
        <dbReference type="ARBA" id="ARBA00022723"/>
    </source>
</evidence>
<keyword evidence="5" id="KW-0378">Hydrolase</keyword>
<dbReference type="SUPFAM" id="SSF88713">
    <property type="entry name" value="Glycoside hydrolase/deacetylase"/>
    <property type="match status" value="1"/>
</dbReference>
<gene>
    <name evidence="9" type="ordered locus">RPD_3076</name>
</gene>
<dbReference type="BioCyc" id="RPAL316057:RPD_RS15445-MONOMER"/>
<dbReference type="PANTHER" id="PTHR10587:SF133">
    <property type="entry name" value="CHITIN DEACETYLASE 1-RELATED"/>
    <property type="match status" value="1"/>
</dbReference>
<feature type="chain" id="PRO_5004181901" description="Chitooligosaccharide deacetylase" evidence="7">
    <location>
        <begin position="23"/>
        <end position="265"/>
    </location>
</feature>
<dbReference type="InterPro" id="IPR011330">
    <property type="entry name" value="Glyco_hydro/deAcase_b/a-brl"/>
</dbReference>
<dbReference type="CDD" id="cd10917">
    <property type="entry name" value="CE4_NodB_like_6s_7s"/>
    <property type="match status" value="1"/>
</dbReference>
<dbReference type="eggNOG" id="COG0726">
    <property type="taxonomic scope" value="Bacteria"/>
</dbReference>
<dbReference type="InterPro" id="IPR050248">
    <property type="entry name" value="Polysacc_deacetylase_ArnD"/>
</dbReference>
<dbReference type="GO" id="GO:0016020">
    <property type="term" value="C:membrane"/>
    <property type="evidence" value="ECO:0007669"/>
    <property type="project" value="TreeGrafter"/>
</dbReference>
<feature type="domain" description="NodB homology" evidence="8">
    <location>
        <begin position="61"/>
        <end position="245"/>
    </location>
</feature>
<dbReference type="PROSITE" id="PS51677">
    <property type="entry name" value="NODB"/>
    <property type="match status" value="1"/>
</dbReference>
<comment type="similarity">
    <text evidence="2">Belongs to the polysaccharide deacetylase family.</text>
</comment>
<evidence type="ECO:0000313" key="9">
    <source>
        <dbReference type="EMBL" id="ABE40302.1"/>
    </source>
</evidence>
<evidence type="ECO:0000256" key="7">
    <source>
        <dbReference type="SAM" id="SignalP"/>
    </source>
</evidence>
<dbReference type="InterPro" id="IPR002509">
    <property type="entry name" value="NODB_dom"/>
</dbReference>
<evidence type="ECO:0000256" key="2">
    <source>
        <dbReference type="ARBA" id="ARBA00010973"/>
    </source>
</evidence>
<feature type="signal peptide" evidence="7">
    <location>
        <begin position="1"/>
        <end position="22"/>
    </location>
</feature>
<keyword evidence="7" id="KW-0732">Signal</keyword>
<dbReference type="HOGENOM" id="CLU_021264_8_0_5"/>
<dbReference type="AlphaFoldDB" id="Q135D7"/>
<dbReference type="GO" id="GO:0046872">
    <property type="term" value="F:metal ion binding"/>
    <property type="evidence" value="ECO:0007669"/>
    <property type="project" value="UniProtKB-KW"/>
</dbReference>
<evidence type="ECO:0000256" key="6">
    <source>
        <dbReference type="ARBA" id="ARBA00032976"/>
    </source>
</evidence>
<evidence type="ECO:0000313" key="10">
    <source>
        <dbReference type="Proteomes" id="UP000001818"/>
    </source>
</evidence>
<reference evidence="9 10" key="1">
    <citation type="submission" date="2006-03" db="EMBL/GenBank/DDBJ databases">
        <title>Complete sequence of Rhodopseudomonas palustris BisB5.</title>
        <authorList>
            <consortium name="US DOE Joint Genome Institute"/>
            <person name="Copeland A."/>
            <person name="Lucas S."/>
            <person name="Lapidus A."/>
            <person name="Barry K."/>
            <person name="Detter J.C."/>
            <person name="Glavina del Rio T."/>
            <person name="Hammon N."/>
            <person name="Israni S."/>
            <person name="Dalin E."/>
            <person name="Tice H."/>
            <person name="Pitluck S."/>
            <person name="Chain P."/>
            <person name="Malfatti S."/>
            <person name="Shin M."/>
            <person name="Vergez L."/>
            <person name="Schmutz J."/>
            <person name="Larimer F."/>
            <person name="Land M."/>
            <person name="Hauser L."/>
            <person name="Pelletier D.A."/>
            <person name="Kyrpides N."/>
            <person name="Lykidis A."/>
            <person name="Oda Y."/>
            <person name="Harwood C.S."/>
            <person name="Richardson P."/>
        </authorList>
    </citation>
    <scope>NUCLEOTIDE SEQUENCE [LARGE SCALE GENOMIC DNA]</scope>
    <source>
        <strain evidence="9 10">BisB5</strain>
    </source>
</reference>
<dbReference type="STRING" id="316057.RPD_3076"/>
<sequence precursor="true">MTVSKAAAAVVALGVFGSAAQGASCPHPGVLGTARTMVVDAAKYPRVGTKSFPQTLPLDDHEVVLTFDDGPAATTPKILNALADECVKATFFLVGRPASEMPALVGRIAAEGHTVAHHTWSHQHMTKLSHADALDEINRGIAADEDVLRGKGYAISTTKFFRFPYFESTPALLDDLESRGIVVWGADLWASDWNLMTPEVQLKLITDRLEAAGKGIILFHDPRPQTVAMMPAFLSYLRENNYRVVHVVPPPAEHPAVAGGSHATR</sequence>
<keyword evidence="4" id="KW-0479">Metal-binding</keyword>
<evidence type="ECO:0000256" key="1">
    <source>
        <dbReference type="ARBA" id="ARBA00003236"/>
    </source>
</evidence>
<comment type="function">
    <text evidence="1">Is involved in generating a small heat-stable compound (Nod), an acylated oligomer of N-acetylglucosamine, that stimulates mitosis in various plant protoplasts.</text>
</comment>
<dbReference type="PANTHER" id="PTHR10587">
    <property type="entry name" value="GLYCOSYL TRANSFERASE-RELATED"/>
    <property type="match status" value="1"/>
</dbReference>
<dbReference type="Pfam" id="PF01522">
    <property type="entry name" value="Polysacc_deac_1"/>
    <property type="match status" value="1"/>
</dbReference>
<dbReference type="Gene3D" id="3.20.20.370">
    <property type="entry name" value="Glycoside hydrolase/deacetylase"/>
    <property type="match status" value="1"/>
</dbReference>
<dbReference type="GO" id="GO:0016810">
    <property type="term" value="F:hydrolase activity, acting on carbon-nitrogen (but not peptide) bonds"/>
    <property type="evidence" value="ECO:0007669"/>
    <property type="project" value="InterPro"/>
</dbReference>
<dbReference type="KEGG" id="rpd:RPD_3076"/>
<dbReference type="Proteomes" id="UP000001818">
    <property type="component" value="Chromosome"/>
</dbReference>
<evidence type="ECO:0000256" key="3">
    <source>
        <dbReference type="ARBA" id="ARBA00020071"/>
    </source>
</evidence>
<name>Q135D7_RHOPS</name>
<protein>
    <recommendedName>
        <fullName evidence="3">Chitooligosaccharide deacetylase</fullName>
    </recommendedName>
    <alternativeName>
        <fullName evidence="6">Nodulation protein B</fullName>
    </alternativeName>
</protein>
<dbReference type="EMBL" id="CP000283">
    <property type="protein sequence ID" value="ABE40302.1"/>
    <property type="molecule type" value="Genomic_DNA"/>
</dbReference>